<dbReference type="STRING" id="1817895.AUJ95_03355"/>
<feature type="domain" description="HTH merR-type" evidence="1">
    <location>
        <begin position="27"/>
        <end position="86"/>
    </location>
</feature>
<dbReference type="GO" id="GO:0003677">
    <property type="term" value="F:DNA binding"/>
    <property type="evidence" value="ECO:0007669"/>
    <property type="project" value="InterPro"/>
</dbReference>
<reference evidence="2 3" key="1">
    <citation type="journal article" date="2016" name="Environ. Microbiol.">
        <title>Genomic resolution of a cold subsurface aquifer community provides metabolic insights for novel microbes adapted to high CO concentrations.</title>
        <authorList>
            <person name="Probst A.J."/>
            <person name="Castelle C.J."/>
            <person name="Singh A."/>
            <person name="Brown C.T."/>
            <person name="Anantharaman K."/>
            <person name="Sharon I."/>
            <person name="Hug L.A."/>
            <person name="Burstein D."/>
            <person name="Emerson J.B."/>
            <person name="Thomas B.C."/>
            <person name="Banfield J.F."/>
        </authorList>
    </citation>
    <scope>NUCLEOTIDE SEQUENCE [LARGE SCALE GENOMIC DNA]</scope>
    <source>
        <strain evidence="2">CG2_30_40_21</strain>
    </source>
</reference>
<evidence type="ECO:0000313" key="2">
    <source>
        <dbReference type="EMBL" id="OIP41443.1"/>
    </source>
</evidence>
<dbReference type="Pfam" id="PF13411">
    <property type="entry name" value="MerR_1"/>
    <property type="match status" value="1"/>
</dbReference>
<comment type="caution">
    <text evidence="2">The sequence shown here is derived from an EMBL/GenBank/DDBJ whole genome shotgun (WGS) entry which is preliminary data.</text>
</comment>
<dbReference type="CDD" id="cd00592">
    <property type="entry name" value="HTH_MerR-like"/>
    <property type="match status" value="1"/>
</dbReference>
<dbReference type="AlphaFoldDB" id="A0A1J5E1E2"/>
<accession>A0A1J5E1E2</accession>
<dbReference type="PROSITE" id="PS50937">
    <property type="entry name" value="HTH_MERR_2"/>
    <property type="match status" value="1"/>
</dbReference>
<proteinExistence type="predicted"/>
<dbReference type="GO" id="GO:0006355">
    <property type="term" value="P:regulation of DNA-templated transcription"/>
    <property type="evidence" value="ECO:0007669"/>
    <property type="project" value="InterPro"/>
</dbReference>
<dbReference type="InterPro" id="IPR000551">
    <property type="entry name" value="MerR-type_HTH_dom"/>
</dbReference>
<organism evidence="2 3">
    <name type="scientific">Candidatus Desantisbacteria bacterium CG2_30_40_21</name>
    <dbReference type="NCBI Taxonomy" id="1817895"/>
    <lineage>
        <taxon>Bacteria</taxon>
        <taxon>Candidatus Desantisiibacteriota</taxon>
    </lineage>
</organism>
<evidence type="ECO:0000259" key="1">
    <source>
        <dbReference type="PROSITE" id="PS50937"/>
    </source>
</evidence>
<dbReference type="InterPro" id="IPR009061">
    <property type="entry name" value="DNA-bd_dom_put_sf"/>
</dbReference>
<dbReference type="Proteomes" id="UP000183085">
    <property type="component" value="Unassembled WGS sequence"/>
</dbReference>
<gene>
    <name evidence="2" type="ORF">AUJ95_03355</name>
</gene>
<evidence type="ECO:0000313" key="3">
    <source>
        <dbReference type="Proteomes" id="UP000183085"/>
    </source>
</evidence>
<sequence>MWSEKWNRIFEAINTNVLACNQLTKYTDITYRMVNDWDFRGMFDAERQTTRGWRKFSTADVMKLSIIKRLKDTGFPLHKLKGILNWFEYNPAIEFSVKQLTENIECYLYTDFEDEYGIYSNEELLDFLRLKKEKERIAIIFPVNHLIKNILTSIKSIALEVKIISGQYMFKVNGEWIIP</sequence>
<dbReference type="EMBL" id="MNYI01000082">
    <property type="protein sequence ID" value="OIP41443.1"/>
    <property type="molecule type" value="Genomic_DNA"/>
</dbReference>
<dbReference type="SMART" id="SM00422">
    <property type="entry name" value="HTH_MERR"/>
    <property type="match status" value="1"/>
</dbReference>
<dbReference type="SUPFAM" id="SSF46955">
    <property type="entry name" value="Putative DNA-binding domain"/>
    <property type="match status" value="1"/>
</dbReference>
<dbReference type="Gene3D" id="1.10.1660.10">
    <property type="match status" value="1"/>
</dbReference>
<protein>
    <recommendedName>
        <fullName evidence="1">HTH merR-type domain-containing protein</fullName>
    </recommendedName>
</protein>
<name>A0A1J5E1E2_9BACT</name>